<dbReference type="WBParaSite" id="PS1159_v2.g21251.t1">
    <property type="protein sequence ID" value="PS1159_v2.g21251.t1"/>
    <property type="gene ID" value="PS1159_v2.g21251"/>
</dbReference>
<protein>
    <submittedName>
        <fullName evidence="2">Kinesin-like protein</fullName>
    </submittedName>
</protein>
<evidence type="ECO:0000313" key="1">
    <source>
        <dbReference type="Proteomes" id="UP000887580"/>
    </source>
</evidence>
<reference evidence="2" key="1">
    <citation type="submission" date="2022-11" db="UniProtKB">
        <authorList>
            <consortium name="WormBaseParasite"/>
        </authorList>
    </citation>
    <scope>IDENTIFICATION</scope>
</reference>
<proteinExistence type="predicted"/>
<sequence length="341" mass="38434">MGGDFEGKTQDCSKGIYALTAIDVFKTLHTPEYQRLKLQVKCSFFEIYGGKVFDLLGRRAVLRILEDGNKSVQVVGLNEVSVSSPEDVMKLIKQGQKEDIHGKISLIDLAGNERGADTISSDRQVRLEGAEINKSLLALKECIRSMSMNKQHIPFRLSKLTLVLRDSFVNQNAKTCMIAMVSPGLNSVENTLNTLRYADRVKELGSGDEIMKPMADEEFMLDPLDEEENDIPIPLIVQNGHSDDENTKAIHQSAFHVQQAEEKAVDSHMTLQAYINDNEELFNRPGEMGYDIEQYAKDSLAFLNQLEKLCQTAKAKTQDLLIKCQKEEELSSSRQYPKKRK</sequence>
<dbReference type="Proteomes" id="UP000887580">
    <property type="component" value="Unplaced"/>
</dbReference>
<organism evidence="1 2">
    <name type="scientific">Panagrolaimus sp. PS1159</name>
    <dbReference type="NCBI Taxonomy" id="55785"/>
    <lineage>
        <taxon>Eukaryota</taxon>
        <taxon>Metazoa</taxon>
        <taxon>Ecdysozoa</taxon>
        <taxon>Nematoda</taxon>
        <taxon>Chromadorea</taxon>
        <taxon>Rhabditida</taxon>
        <taxon>Tylenchina</taxon>
        <taxon>Panagrolaimomorpha</taxon>
        <taxon>Panagrolaimoidea</taxon>
        <taxon>Panagrolaimidae</taxon>
        <taxon>Panagrolaimus</taxon>
    </lineage>
</organism>
<evidence type="ECO:0000313" key="2">
    <source>
        <dbReference type="WBParaSite" id="PS1159_v2.g21251.t1"/>
    </source>
</evidence>
<accession>A0AC35FXD2</accession>
<name>A0AC35FXD2_9BILA</name>